<dbReference type="InterPro" id="IPR029063">
    <property type="entry name" value="SAM-dependent_MTases_sf"/>
</dbReference>
<proteinExistence type="predicted"/>
<keyword evidence="2" id="KW-0808">Transferase</keyword>
<organism evidence="2 3">
    <name type="scientific">Turicimonas muris</name>
    <dbReference type="NCBI Taxonomy" id="1796652"/>
    <lineage>
        <taxon>Bacteria</taxon>
        <taxon>Pseudomonadati</taxon>
        <taxon>Pseudomonadota</taxon>
        <taxon>Betaproteobacteria</taxon>
        <taxon>Burkholderiales</taxon>
        <taxon>Sutterellaceae</taxon>
        <taxon>Turicimonas</taxon>
    </lineage>
</organism>
<dbReference type="EMBL" id="NHMP01000001">
    <property type="protein sequence ID" value="OXE50993.1"/>
    <property type="molecule type" value="Genomic_DNA"/>
</dbReference>
<dbReference type="InterPro" id="IPR013216">
    <property type="entry name" value="Methyltransf_11"/>
</dbReference>
<name>A0A227KR61_9BURK</name>
<gene>
    <name evidence="2" type="ORF">ADH67_01430</name>
</gene>
<accession>A0A227KR61</accession>
<dbReference type="AlphaFoldDB" id="A0A227KR61"/>
<sequence length="251" mass="28421">MDAIYDLDSFYRTSLGQYCLAWEQNEFDKLVSDCFGYNALQLGASSIDFLRNNRIALKIAGDREMRNLTHVPDEASARVRLQPETLPFESESIDLVLLPHTLELAEDPHSVLRETARVLIPGGRVILTGFNLASLWGLRVGMQKFGLPQFLPARNFMTVPQIRDWLQLLSFNVDRGAFGRYGWYKTNKCVRHSAWIEKAGDRWWPQCGSLFALSAVKTVNRGVFVGKVLKKNYFFAGAKAGVKSNKQAVKE</sequence>
<evidence type="ECO:0000259" key="1">
    <source>
        <dbReference type="Pfam" id="PF08241"/>
    </source>
</evidence>
<comment type="caution">
    <text evidence="2">The sequence shown here is derived from an EMBL/GenBank/DDBJ whole genome shotgun (WGS) entry which is preliminary data.</text>
</comment>
<feature type="domain" description="Methyltransferase type 11" evidence="1">
    <location>
        <begin position="79"/>
        <end position="127"/>
    </location>
</feature>
<dbReference type="GO" id="GO:0008757">
    <property type="term" value="F:S-adenosylmethionine-dependent methyltransferase activity"/>
    <property type="evidence" value="ECO:0007669"/>
    <property type="project" value="InterPro"/>
</dbReference>
<dbReference type="GO" id="GO:0032259">
    <property type="term" value="P:methylation"/>
    <property type="evidence" value="ECO:0007669"/>
    <property type="project" value="UniProtKB-KW"/>
</dbReference>
<dbReference type="Proteomes" id="UP000214610">
    <property type="component" value="Unassembled WGS sequence"/>
</dbReference>
<protein>
    <submittedName>
        <fullName evidence="2">SAM-dependent methyltransferase</fullName>
    </submittedName>
</protein>
<keyword evidence="3" id="KW-1185">Reference proteome</keyword>
<dbReference type="Pfam" id="PF08241">
    <property type="entry name" value="Methyltransf_11"/>
    <property type="match status" value="1"/>
</dbReference>
<keyword evidence="2" id="KW-0489">Methyltransferase</keyword>
<evidence type="ECO:0000313" key="2">
    <source>
        <dbReference type="EMBL" id="OXE50993.1"/>
    </source>
</evidence>
<dbReference type="Gene3D" id="3.40.50.150">
    <property type="entry name" value="Vaccinia Virus protein VP39"/>
    <property type="match status" value="1"/>
</dbReference>
<reference evidence="3" key="1">
    <citation type="submission" date="2017-05" db="EMBL/GenBank/DDBJ databases">
        <title>Improved OligoMM genomes.</title>
        <authorList>
            <person name="Garzetti D."/>
        </authorList>
    </citation>
    <scope>NUCLEOTIDE SEQUENCE [LARGE SCALE GENOMIC DNA]</scope>
    <source>
        <strain evidence="3">YL45</strain>
    </source>
</reference>
<evidence type="ECO:0000313" key="3">
    <source>
        <dbReference type="Proteomes" id="UP000214610"/>
    </source>
</evidence>
<dbReference type="SUPFAM" id="SSF53335">
    <property type="entry name" value="S-adenosyl-L-methionine-dependent methyltransferases"/>
    <property type="match status" value="1"/>
</dbReference>